<accession>A0AAE0J6H9</accession>
<feature type="compositionally biased region" description="Polar residues" evidence="2">
    <location>
        <begin position="34"/>
        <end position="43"/>
    </location>
</feature>
<reference evidence="3" key="1">
    <citation type="journal article" date="2023" name="Mol. Phylogenet. Evol.">
        <title>Genome-scale phylogeny and comparative genomics of the fungal order Sordariales.</title>
        <authorList>
            <person name="Hensen N."/>
            <person name="Bonometti L."/>
            <person name="Westerberg I."/>
            <person name="Brannstrom I.O."/>
            <person name="Guillou S."/>
            <person name="Cros-Aarteil S."/>
            <person name="Calhoun S."/>
            <person name="Haridas S."/>
            <person name="Kuo A."/>
            <person name="Mondo S."/>
            <person name="Pangilinan J."/>
            <person name="Riley R."/>
            <person name="LaButti K."/>
            <person name="Andreopoulos B."/>
            <person name="Lipzen A."/>
            <person name="Chen C."/>
            <person name="Yan M."/>
            <person name="Daum C."/>
            <person name="Ng V."/>
            <person name="Clum A."/>
            <person name="Steindorff A."/>
            <person name="Ohm R.A."/>
            <person name="Martin F."/>
            <person name="Silar P."/>
            <person name="Natvig D.O."/>
            <person name="Lalanne C."/>
            <person name="Gautier V."/>
            <person name="Ament-Velasquez S.L."/>
            <person name="Kruys A."/>
            <person name="Hutchinson M.I."/>
            <person name="Powell A.J."/>
            <person name="Barry K."/>
            <person name="Miller A.N."/>
            <person name="Grigoriev I.V."/>
            <person name="Debuchy R."/>
            <person name="Gladieux P."/>
            <person name="Hiltunen Thoren M."/>
            <person name="Johannesson H."/>
        </authorList>
    </citation>
    <scope>NUCLEOTIDE SEQUENCE</scope>
    <source>
        <strain evidence="3">SMH4131-1</strain>
    </source>
</reference>
<feature type="region of interest" description="Disordered" evidence="2">
    <location>
        <begin position="126"/>
        <end position="147"/>
    </location>
</feature>
<evidence type="ECO:0000256" key="1">
    <source>
        <dbReference type="SAM" id="Coils"/>
    </source>
</evidence>
<feature type="region of interest" description="Disordered" evidence="2">
    <location>
        <begin position="1"/>
        <end position="94"/>
    </location>
</feature>
<feature type="compositionally biased region" description="Basic and acidic residues" evidence="2">
    <location>
        <begin position="1"/>
        <end position="14"/>
    </location>
</feature>
<proteinExistence type="predicted"/>
<evidence type="ECO:0000313" key="3">
    <source>
        <dbReference type="EMBL" id="KAK3337769.1"/>
    </source>
</evidence>
<evidence type="ECO:0000313" key="4">
    <source>
        <dbReference type="Proteomes" id="UP001286456"/>
    </source>
</evidence>
<name>A0AAE0J6H9_9PEZI</name>
<feature type="coiled-coil region" evidence="1">
    <location>
        <begin position="213"/>
        <end position="247"/>
    </location>
</feature>
<feature type="region of interest" description="Disordered" evidence="2">
    <location>
        <begin position="255"/>
        <end position="281"/>
    </location>
</feature>
<reference evidence="3" key="2">
    <citation type="submission" date="2023-06" db="EMBL/GenBank/DDBJ databases">
        <authorList>
            <consortium name="Lawrence Berkeley National Laboratory"/>
            <person name="Haridas S."/>
            <person name="Hensen N."/>
            <person name="Bonometti L."/>
            <person name="Westerberg I."/>
            <person name="Brannstrom I.O."/>
            <person name="Guillou S."/>
            <person name="Cros-Aarteil S."/>
            <person name="Calhoun S."/>
            <person name="Kuo A."/>
            <person name="Mondo S."/>
            <person name="Pangilinan J."/>
            <person name="Riley R."/>
            <person name="Labutti K."/>
            <person name="Andreopoulos B."/>
            <person name="Lipzen A."/>
            <person name="Chen C."/>
            <person name="Yanf M."/>
            <person name="Daum C."/>
            <person name="Ng V."/>
            <person name="Clum A."/>
            <person name="Steindorff A."/>
            <person name="Ohm R."/>
            <person name="Martin F."/>
            <person name="Silar P."/>
            <person name="Natvig D."/>
            <person name="Lalanne C."/>
            <person name="Gautier V."/>
            <person name="Ament-Velasquez S.L."/>
            <person name="Kruys A."/>
            <person name="Hutchinson M.I."/>
            <person name="Powell A.J."/>
            <person name="Barry K."/>
            <person name="Miller A.N."/>
            <person name="Grigoriev I.V."/>
            <person name="Debuchy R."/>
            <person name="Gladieux P."/>
            <person name="Thoren M.H."/>
            <person name="Johannesson H."/>
        </authorList>
    </citation>
    <scope>NUCLEOTIDE SEQUENCE</scope>
    <source>
        <strain evidence="3">SMH4131-1</strain>
    </source>
</reference>
<gene>
    <name evidence="3" type="ORF">B0T19DRAFT_397363</name>
</gene>
<feature type="region of interest" description="Disordered" evidence="2">
    <location>
        <begin position="294"/>
        <end position="317"/>
    </location>
</feature>
<organism evidence="3 4">
    <name type="scientific">Cercophora scortea</name>
    <dbReference type="NCBI Taxonomy" id="314031"/>
    <lineage>
        <taxon>Eukaryota</taxon>
        <taxon>Fungi</taxon>
        <taxon>Dikarya</taxon>
        <taxon>Ascomycota</taxon>
        <taxon>Pezizomycotina</taxon>
        <taxon>Sordariomycetes</taxon>
        <taxon>Sordariomycetidae</taxon>
        <taxon>Sordariales</taxon>
        <taxon>Lasiosphaeriaceae</taxon>
        <taxon>Cercophora</taxon>
    </lineage>
</organism>
<protein>
    <submittedName>
        <fullName evidence="3">Uncharacterized protein</fullName>
    </submittedName>
</protein>
<keyword evidence="4" id="KW-1185">Reference proteome</keyword>
<evidence type="ECO:0000256" key="2">
    <source>
        <dbReference type="SAM" id="MobiDB-lite"/>
    </source>
</evidence>
<dbReference type="EMBL" id="JAUEPO010000001">
    <property type="protein sequence ID" value="KAK3337769.1"/>
    <property type="molecule type" value="Genomic_DNA"/>
</dbReference>
<dbReference type="Proteomes" id="UP001286456">
    <property type="component" value="Unassembled WGS sequence"/>
</dbReference>
<dbReference type="AlphaFoldDB" id="A0AAE0J6H9"/>
<feature type="compositionally biased region" description="Basic and acidic residues" evidence="2">
    <location>
        <begin position="127"/>
        <end position="137"/>
    </location>
</feature>
<comment type="caution">
    <text evidence="3">The sequence shown here is derived from an EMBL/GenBank/DDBJ whole genome shotgun (WGS) entry which is preliminary data.</text>
</comment>
<sequence>MDPSSPHHSEHESDTVFGSDNELESEPIPPPNTPTRRLSSFESTVAYLSKPSSNSEVPLPPTPVHDTTNAGEENHLGRQPVTPEAAAAPSQTMNRYQAAAAEEAYQQTAAAIEATLSLKRQLGIAPSHDHHTSDNAHHQHPPFVPQDQGYIHPPLPNYQSTMQMYPPQYIPAYYHPHPHPQVHPQHPSTARKATIQAQIDAVYARIGATQIQRNQAEDRRRYYAAEAQRLRDELGDHMAVLARLKAQKRTVGRPGGFDRWLGQGGRQGQAQAGWNGNGKGKKWRQFGNLKGEDYCDDNTGERPQVSHGFTGGDEEVPDAVLKAWREKIQQGKKVAAGS</sequence>
<keyword evidence="1" id="KW-0175">Coiled coil</keyword>